<reference evidence="1 2" key="1">
    <citation type="submission" date="2022-07" db="EMBL/GenBank/DDBJ databases">
        <title>Mucilaginibacter sp. JC4.</title>
        <authorList>
            <person name="Le V."/>
            <person name="Ko S.-R."/>
            <person name="Ahn C.-Y."/>
            <person name="Oh H.-M."/>
        </authorList>
    </citation>
    <scope>NUCLEOTIDE SEQUENCE [LARGE SCALE GENOMIC DNA]</scope>
    <source>
        <strain evidence="1 2">JC4</strain>
    </source>
</reference>
<organism evidence="1 2">
    <name type="scientific">Mucilaginibacter aquariorum</name>
    <dbReference type="NCBI Taxonomy" id="2967225"/>
    <lineage>
        <taxon>Bacteria</taxon>
        <taxon>Pseudomonadati</taxon>
        <taxon>Bacteroidota</taxon>
        <taxon>Sphingobacteriia</taxon>
        <taxon>Sphingobacteriales</taxon>
        <taxon>Sphingobacteriaceae</taxon>
        <taxon>Mucilaginibacter</taxon>
    </lineage>
</organism>
<sequence length="99" mass="11499">MPKSNGYMVMENYAITISKDKKVHHFEVGEYPHHNEEQCKYKVFENGVYVASFEPDAQDFLHICQNPGEVDKEILHLLADKIEGHHPHGINDNIRKLKL</sequence>
<keyword evidence="2" id="KW-1185">Reference proteome</keyword>
<evidence type="ECO:0000313" key="1">
    <source>
        <dbReference type="EMBL" id="MCQ6958420.1"/>
    </source>
</evidence>
<gene>
    <name evidence="1" type="ORF">NPE20_10640</name>
</gene>
<evidence type="ECO:0000313" key="2">
    <source>
        <dbReference type="Proteomes" id="UP001204376"/>
    </source>
</evidence>
<comment type="caution">
    <text evidence="1">The sequence shown here is derived from an EMBL/GenBank/DDBJ whole genome shotgun (WGS) entry which is preliminary data.</text>
</comment>
<proteinExistence type="predicted"/>
<name>A0ABT1T1D3_9SPHI</name>
<protein>
    <submittedName>
        <fullName evidence="1">Uncharacterized protein</fullName>
    </submittedName>
</protein>
<dbReference type="EMBL" id="JANHOH010000001">
    <property type="protein sequence ID" value="MCQ6958420.1"/>
    <property type="molecule type" value="Genomic_DNA"/>
</dbReference>
<dbReference type="Proteomes" id="UP001204376">
    <property type="component" value="Unassembled WGS sequence"/>
</dbReference>
<dbReference type="RefSeq" id="WP_256538594.1">
    <property type="nucleotide sequence ID" value="NZ_JANHOH010000001.1"/>
</dbReference>
<accession>A0ABT1T1D3</accession>